<feature type="signal peptide" evidence="8">
    <location>
        <begin position="1"/>
        <end position="17"/>
    </location>
</feature>
<dbReference type="SUPFAM" id="SSF56436">
    <property type="entry name" value="C-type lectin-like"/>
    <property type="match status" value="1"/>
</dbReference>
<keyword evidence="7" id="KW-1015">Disulfide bond</keyword>
<dbReference type="PANTHER" id="PTHR45713:SF6">
    <property type="entry name" value="F5_8 TYPE C DOMAIN-CONTAINING PROTEIN"/>
    <property type="match status" value="1"/>
</dbReference>
<evidence type="ECO:0000256" key="4">
    <source>
        <dbReference type="ARBA" id="ARBA00022723"/>
    </source>
</evidence>
<dbReference type="InterPro" id="IPR016187">
    <property type="entry name" value="CTDL_fold"/>
</dbReference>
<evidence type="ECO:0000256" key="7">
    <source>
        <dbReference type="ARBA" id="ARBA00023157"/>
    </source>
</evidence>
<dbReference type="Ensembl" id="ENSATET00000080687.1">
    <property type="protein sequence ID" value="ENSATEP00000073272.1"/>
    <property type="gene ID" value="ENSATEG00000024466.3"/>
</dbReference>
<dbReference type="Proteomes" id="UP000265040">
    <property type="component" value="Chromosome 16"/>
</dbReference>
<dbReference type="InterPro" id="IPR016186">
    <property type="entry name" value="C-type_lectin-like/link_sf"/>
</dbReference>
<dbReference type="SMART" id="SM00034">
    <property type="entry name" value="CLECT"/>
    <property type="match status" value="1"/>
</dbReference>
<dbReference type="Pfam" id="PF22633">
    <property type="entry name" value="F5_F8_type_C_2"/>
    <property type="match status" value="1"/>
</dbReference>
<comment type="subunit">
    <text evidence="3">Homotrimer.</text>
</comment>
<keyword evidence="4" id="KW-0479">Metal-binding</keyword>
<evidence type="ECO:0000256" key="5">
    <source>
        <dbReference type="ARBA" id="ARBA00022734"/>
    </source>
</evidence>
<dbReference type="GO" id="GO:0001868">
    <property type="term" value="P:regulation of complement activation, lectin pathway"/>
    <property type="evidence" value="ECO:0007669"/>
    <property type="project" value="UniProtKB-ARBA"/>
</dbReference>
<accession>A0AAQ6IHR3</accession>
<reference evidence="10" key="2">
    <citation type="submission" date="2025-08" db="UniProtKB">
        <authorList>
            <consortium name="Ensembl"/>
        </authorList>
    </citation>
    <scope>IDENTIFICATION</scope>
</reference>
<dbReference type="GO" id="GO:0010185">
    <property type="term" value="P:regulation of cellular defense response"/>
    <property type="evidence" value="ECO:0007669"/>
    <property type="project" value="UniProtKB-ARBA"/>
</dbReference>
<sequence>MWSLLLLLMSLIAVLKTEELIQGGKTHQTSEYEDGGVTYGSNRAIDGNLETCAHSLKQSNSWWNIDLLGLYEISEIIIYDVDQPNFDMSDSFIYIGNSTETNGLANSRCTKITNFNKGKKNTFKCDEGSMLGRYVTIYSKGNRVLILCEVWINGTRKADPGLMLIKENKTWVDALSYCRTLNMHLAYISDIEVQAKAAFESTQSNSPFVWLGLRYTCTLDFWFWINGHSLDYTNWSTHTEKECDMSAAMETTGDHLWYSKPDNETFNFFCTE</sequence>
<keyword evidence="6" id="KW-0106">Calcium</keyword>
<dbReference type="InterPro" id="IPR051941">
    <property type="entry name" value="BG_Antigen-Binding_Lectin"/>
</dbReference>
<comment type="function">
    <text evidence="1">Acts as a defensive agent. Recognizes blood group fucosylated oligosaccharides including A, B, H and Lewis B-type antigens. Does not recognize Lewis A antigen and has low affinity for monovalent haptens.</text>
</comment>
<evidence type="ECO:0000313" key="11">
    <source>
        <dbReference type="Proteomes" id="UP000265040"/>
    </source>
</evidence>
<evidence type="ECO:0000259" key="9">
    <source>
        <dbReference type="PROSITE" id="PS50041"/>
    </source>
</evidence>
<dbReference type="InterPro" id="IPR001304">
    <property type="entry name" value="C-type_lectin-like"/>
</dbReference>
<dbReference type="GO" id="GO:0046872">
    <property type="term" value="F:metal ion binding"/>
    <property type="evidence" value="ECO:0007669"/>
    <property type="project" value="UniProtKB-KW"/>
</dbReference>
<dbReference type="GeneTree" id="ENSGT00940000171417"/>
<evidence type="ECO:0000256" key="6">
    <source>
        <dbReference type="ARBA" id="ARBA00022837"/>
    </source>
</evidence>
<evidence type="ECO:0000256" key="1">
    <source>
        <dbReference type="ARBA" id="ARBA00002219"/>
    </source>
</evidence>
<dbReference type="AlphaFoldDB" id="A0AAQ6IHR3"/>
<dbReference type="PANTHER" id="PTHR45713">
    <property type="entry name" value="FTP DOMAIN-CONTAINING PROTEIN"/>
    <property type="match status" value="1"/>
</dbReference>
<dbReference type="Gene3D" id="2.60.120.260">
    <property type="entry name" value="Galactose-binding domain-like"/>
    <property type="match status" value="1"/>
</dbReference>
<reference evidence="10" key="3">
    <citation type="submission" date="2025-09" db="UniProtKB">
        <authorList>
            <consortium name="Ensembl"/>
        </authorList>
    </citation>
    <scope>IDENTIFICATION</scope>
</reference>
<dbReference type="CDD" id="cd00037">
    <property type="entry name" value="CLECT"/>
    <property type="match status" value="1"/>
</dbReference>
<dbReference type="InterPro" id="IPR008979">
    <property type="entry name" value="Galactose-bd-like_sf"/>
</dbReference>
<proteinExistence type="inferred from homology"/>
<organism evidence="10 11">
    <name type="scientific">Anabas testudineus</name>
    <name type="common">Climbing perch</name>
    <name type="synonym">Anthias testudineus</name>
    <dbReference type="NCBI Taxonomy" id="64144"/>
    <lineage>
        <taxon>Eukaryota</taxon>
        <taxon>Metazoa</taxon>
        <taxon>Chordata</taxon>
        <taxon>Craniata</taxon>
        <taxon>Vertebrata</taxon>
        <taxon>Euteleostomi</taxon>
        <taxon>Actinopterygii</taxon>
        <taxon>Neopterygii</taxon>
        <taxon>Teleostei</taxon>
        <taxon>Neoteleostei</taxon>
        <taxon>Acanthomorphata</taxon>
        <taxon>Anabantaria</taxon>
        <taxon>Anabantiformes</taxon>
        <taxon>Anabantoidei</taxon>
        <taxon>Anabantidae</taxon>
        <taxon>Anabas</taxon>
    </lineage>
</organism>
<reference evidence="10 11" key="1">
    <citation type="submission" date="2021-04" db="EMBL/GenBank/DDBJ databases">
        <authorList>
            <consortium name="Wellcome Sanger Institute Data Sharing"/>
        </authorList>
    </citation>
    <scope>NUCLEOTIDE SEQUENCE [LARGE SCALE GENOMIC DNA]</scope>
</reference>
<dbReference type="PROSITE" id="PS50041">
    <property type="entry name" value="C_TYPE_LECTIN_2"/>
    <property type="match status" value="1"/>
</dbReference>
<comment type="similarity">
    <text evidence="2">Belongs to the fucolectin family.</text>
</comment>
<dbReference type="Pfam" id="PF00059">
    <property type="entry name" value="Lectin_C"/>
    <property type="match status" value="1"/>
</dbReference>
<dbReference type="InterPro" id="IPR006585">
    <property type="entry name" value="FTP1"/>
</dbReference>
<keyword evidence="11" id="KW-1185">Reference proteome</keyword>
<dbReference type="SUPFAM" id="SSF49785">
    <property type="entry name" value="Galactose-binding domain-like"/>
    <property type="match status" value="1"/>
</dbReference>
<name>A0AAQ6IHR3_ANATE</name>
<feature type="chain" id="PRO_5043490487" description="C-type lectin domain-containing protein" evidence="8">
    <location>
        <begin position="18"/>
        <end position="272"/>
    </location>
</feature>
<evidence type="ECO:0000256" key="3">
    <source>
        <dbReference type="ARBA" id="ARBA00011233"/>
    </source>
</evidence>
<evidence type="ECO:0000256" key="8">
    <source>
        <dbReference type="SAM" id="SignalP"/>
    </source>
</evidence>
<dbReference type="GO" id="GO:0042806">
    <property type="term" value="F:fucose binding"/>
    <property type="evidence" value="ECO:0007669"/>
    <property type="project" value="UniProtKB-ARBA"/>
</dbReference>
<evidence type="ECO:0000256" key="2">
    <source>
        <dbReference type="ARBA" id="ARBA00010147"/>
    </source>
</evidence>
<evidence type="ECO:0000313" key="10">
    <source>
        <dbReference type="Ensembl" id="ENSATEP00000073272.1"/>
    </source>
</evidence>
<dbReference type="Gene3D" id="3.10.100.10">
    <property type="entry name" value="Mannose-Binding Protein A, subunit A"/>
    <property type="match status" value="1"/>
</dbReference>
<keyword evidence="8" id="KW-0732">Signal</keyword>
<keyword evidence="5" id="KW-0430">Lectin</keyword>
<dbReference type="SMART" id="SM00607">
    <property type="entry name" value="FTP"/>
    <property type="match status" value="1"/>
</dbReference>
<feature type="domain" description="C-type lectin" evidence="9">
    <location>
        <begin position="166"/>
        <end position="271"/>
    </location>
</feature>
<protein>
    <recommendedName>
        <fullName evidence="9">C-type lectin domain-containing protein</fullName>
    </recommendedName>
</protein>